<dbReference type="GO" id="GO:0004531">
    <property type="term" value="F:deoxyribonuclease II activity"/>
    <property type="evidence" value="ECO:0007669"/>
    <property type="project" value="InterPro"/>
</dbReference>
<proteinExistence type="inferred from homology"/>
<gene>
    <name evidence="4" type="ORF">ANCCAN_14709</name>
</gene>
<feature type="compositionally biased region" description="Basic residues" evidence="3">
    <location>
        <begin position="241"/>
        <end position="252"/>
    </location>
</feature>
<organism evidence="4 5">
    <name type="scientific">Ancylostoma caninum</name>
    <name type="common">Dog hookworm</name>
    <dbReference type="NCBI Taxonomy" id="29170"/>
    <lineage>
        <taxon>Eukaryota</taxon>
        <taxon>Metazoa</taxon>
        <taxon>Ecdysozoa</taxon>
        <taxon>Nematoda</taxon>
        <taxon>Chromadorea</taxon>
        <taxon>Rhabditida</taxon>
        <taxon>Rhabditina</taxon>
        <taxon>Rhabditomorpha</taxon>
        <taxon>Strongyloidea</taxon>
        <taxon>Ancylostomatidae</taxon>
        <taxon>Ancylostomatinae</taxon>
        <taxon>Ancylostoma</taxon>
    </lineage>
</organism>
<comment type="similarity">
    <text evidence="1">Belongs to the DNase II family.</text>
</comment>
<keyword evidence="5" id="KW-1185">Reference proteome</keyword>
<dbReference type="PANTHER" id="PTHR10858">
    <property type="entry name" value="DEOXYRIBONUCLEASE II"/>
    <property type="match status" value="1"/>
</dbReference>
<name>A0A368G4U7_ANCCA</name>
<feature type="non-terminal residue" evidence="4">
    <location>
        <position position="1"/>
    </location>
</feature>
<comment type="caution">
    <text evidence="4">The sequence shown here is derived from an EMBL/GenBank/DDBJ whole genome shotgun (WGS) entry which is preliminary data.</text>
</comment>
<dbReference type="STRING" id="29170.A0A368G4U7"/>
<dbReference type="InterPro" id="IPR004947">
    <property type="entry name" value="DNase_II"/>
</dbReference>
<reference evidence="4 5" key="1">
    <citation type="submission" date="2014-10" db="EMBL/GenBank/DDBJ databases">
        <title>Draft genome of the hookworm Ancylostoma caninum.</title>
        <authorList>
            <person name="Mitreva M."/>
        </authorList>
    </citation>
    <scope>NUCLEOTIDE SEQUENCE [LARGE SCALE GENOMIC DNA]</scope>
    <source>
        <strain evidence="4 5">Baltimore</strain>
    </source>
</reference>
<keyword evidence="2" id="KW-0378">Hydrolase</keyword>
<sequence>YIRFFSSTPHYFPGGYDFPKSGSSNAQSFLCLSLSVNFLEDVGQYMRFAHVAPFLSNLPEFHKIIAPSLVDVVAKKSLPNSATVFKTIRELETLNGTKAKGFSKHKNFGQDLWYNFIAPTLKTSMSVETWRKGSGKDIGSQCSKNKVRQNVYDVEVVKLLEKSFSYTKDHSKWGVSVNADVPAVCIGDINRQESQFKRGGGAVCIEDMKLWKAFHGSVGKYANCRIKPRTPRTFEKDSTKRPKQKTKPTKRPKQPDNLI</sequence>
<dbReference type="EMBL" id="JOJR01000342">
    <property type="protein sequence ID" value="RCN39372.1"/>
    <property type="molecule type" value="Genomic_DNA"/>
</dbReference>
<dbReference type="Pfam" id="PF03265">
    <property type="entry name" value="DNase_II"/>
    <property type="match status" value="1"/>
</dbReference>
<dbReference type="GO" id="GO:0006309">
    <property type="term" value="P:apoptotic DNA fragmentation"/>
    <property type="evidence" value="ECO:0007669"/>
    <property type="project" value="TreeGrafter"/>
</dbReference>
<evidence type="ECO:0000256" key="1">
    <source>
        <dbReference type="ARBA" id="ARBA00007527"/>
    </source>
</evidence>
<protein>
    <submittedName>
        <fullName evidence="4">Deoxyribonuclease-2 domain protein</fullName>
    </submittedName>
</protein>
<dbReference type="OrthoDB" id="10261598at2759"/>
<evidence type="ECO:0000256" key="3">
    <source>
        <dbReference type="SAM" id="MobiDB-lite"/>
    </source>
</evidence>
<dbReference type="CDD" id="cd09121">
    <property type="entry name" value="PLDc_DNaseII_2"/>
    <property type="match status" value="1"/>
</dbReference>
<evidence type="ECO:0000256" key="2">
    <source>
        <dbReference type="ARBA" id="ARBA00022801"/>
    </source>
</evidence>
<evidence type="ECO:0000313" key="4">
    <source>
        <dbReference type="EMBL" id="RCN39372.1"/>
    </source>
</evidence>
<dbReference type="AlphaFoldDB" id="A0A368G4U7"/>
<dbReference type="Proteomes" id="UP000252519">
    <property type="component" value="Unassembled WGS sequence"/>
</dbReference>
<feature type="region of interest" description="Disordered" evidence="3">
    <location>
        <begin position="229"/>
        <end position="259"/>
    </location>
</feature>
<dbReference type="PANTHER" id="PTHR10858:SF30">
    <property type="entry name" value="CELL-DEATH-RELATED NUCLEASE 7"/>
    <property type="match status" value="1"/>
</dbReference>
<evidence type="ECO:0000313" key="5">
    <source>
        <dbReference type="Proteomes" id="UP000252519"/>
    </source>
</evidence>
<accession>A0A368G4U7</accession>